<dbReference type="GO" id="GO:0005886">
    <property type="term" value="C:plasma membrane"/>
    <property type="evidence" value="ECO:0007669"/>
    <property type="project" value="UniProtKB-SubCell"/>
</dbReference>
<evidence type="ECO:0000256" key="4">
    <source>
        <dbReference type="ARBA" id="ARBA00022692"/>
    </source>
</evidence>
<feature type="transmembrane region" description="Helical" evidence="7">
    <location>
        <begin position="194"/>
        <end position="213"/>
    </location>
</feature>
<dbReference type="PANTHER" id="PTHR30106">
    <property type="entry name" value="INNER MEMBRANE PROTEIN YEIH-RELATED"/>
    <property type="match status" value="1"/>
</dbReference>
<dbReference type="Proteomes" id="UP000501991">
    <property type="component" value="Chromosome"/>
</dbReference>
<keyword evidence="6 7" id="KW-0472">Membrane</keyword>
<dbReference type="InterPro" id="IPR004630">
    <property type="entry name" value="UPF0324_YeiH-like"/>
</dbReference>
<name>A0A6C1B6P3_9RHOO</name>
<evidence type="ECO:0000256" key="5">
    <source>
        <dbReference type="ARBA" id="ARBA00022989"/>
    </source>
</evidence>
<comment type="similarity">
    <text evidence="2">Belongs to the UPF0324 family.</text>
</comment>
<dbReference type="AlphaFoldDB" id="A0A6C1B6P3"/>
<comment type="subcellular location">
    <subcellularLocation>
        <location evidence="1">Cell membrane</location>
        <topology evidence="1">Multi-pass membrane protein</topology>
    </subcellularLocation>
</comment>
<feature type="transmembrane region" description="Helical" evidence="7">
    <location>
        <begin position="69"/>
        <end position="90"/>
    </location>
</feature>
<feature type="transmembrane region" description="Helical" evidence="7">
    <location>
        <begin position="319"/>
        <end position="339"/>
    </location>
</feature>
<dbReference type="InterPro" id="IPR018383">
    <property type="entry name" value="UPF0324_pro"/>
</dbReference>
<organism evidence="8 9">
    <name type="scientific">Nitrogeniibacter mangrovi</name>
    <dbReference type="NCBI Taxonomy" id="2016596"/>
    <lineage>
        <taxon>Bacteria</taxon>
        <taxon>Pseudomonadati</taxon>
        <taxon>Pseudomonadota</taxon>
        <taxon>Betaproteobacteria</taxon>
        <taxon>Rhodocyclales</taxon>
        <taxon>Zoogloeaceae</taxon>
        <taxon>Nitrogeniibacter</taxon>
    </lineage>
</organism>
<keyword evidence="5 7" id="KW-1133">Transmembrane helix</keyword>
<dbReference type="RefSeq" id="WP_173766146.1">
    <property type="nucleotide sequence ID" value="NZ_CP048836.1"/>
</dbReference>
<feature type="transmembrane region" description="Helical" evidence="7">
    <location>
        <begin position="133"/>
        <end position="153"/>
    </location>
</feature>
<evidence type="ECO:0000313" key="9">
    <source>
        <dbReference type="Proteomes" id="UP000501991"/>
    </source>
</evidence>
<proteinExistence type="inferred from homology"/>
<dbReference type="PANTHER" id="PTHR30106:SF2">
    <property type="entry name" value="UPF0324 INNER MEMBRANE PROTEIN YEIH"/>
    <property type="match status" value="1"/>
</dbReference>
<evidence type="ECO:0000313" key="8">
    <source>
        <dbReference type="EMBL" id="QID18465.1"/>
    </source>
</evidence>
<keyword evidence="4 7" id="KW-0812">Transmembrane</keyword>
<dbReference type="KEGG" id="azq:G3580_12990"/>
<dbReference type="Pfam" id="PF03601">
    <property type="entry name" value="Cons_hypoth698"/>
    <property type="match status" value="1"/>
</dbReference>
<gene>
    <name evidence="8" type="ORF">G3580_12990</name>
</gene>
<feature type="transmembrane region" description="Helical" evidence="7">
    <location>
        <begin position="288"/>
        <end position="307"/>
    </location>
</feature>
<evidence type="ECO:0000256" key="2">
    <source>
        <dbReference type="ARBA" id="ARBA00007977"/>
    </source>
</evidence>
<feature type="transmembrane region" description="Helical" evidence="7">
    <location>
        <begin position="46"/>
        <end position="62"/>
    </location>
</feature>
<sequence>MKLTLHAAPVATHARHLPGLALVVALALVATWLARAGHLARYGASALTLAIVLGALVGNLLRQHHLTSLAAGMSVAQRGFLRAGVALYGLNLSVQQVVRVGGAGLTVDLFMVASTLALGYLVGTRVLRMDRHLVWLTCAGSAICGAAAVVAAVPVLRSDSDKTAAAVATVVIFGTLSMLVDPLLYHALPATHPIFGVFVGATVHEVAQVVAIGKGLGGEVAGTAVIVKMIRVMLLVPFLLTLSWLEGRGTDGERRITVPWFALAFLALAGVNSLQVVPEPVLAGLRQLGIWLLTAAMAGLGLSTTLAAMRRAGLAPLRLAALLFIYLVLAGGAINWWLLG</sequence>
<evidence type="ECO:0000256" key="1">
    <source>
        <dbReference type="ARBA" id="ARBA00004651"/>
    </source>
</evidence>
<feature type="transmembrane region" description="Helical" evidence="7">
    <location>
        <begin position="257"/>
        <end position="276"/>
    </location>
</feature>
<evidence type="ECO:0000256" key="7">
    <source>
        <dbReference type="SAM" id="Phobius"/>
    </source>
</evidence>
<feature type="transmembrane region" description="Helical" evidence="7">
    <location>
        <begin position="102"/>
        <end position="121"/>
    </location>
</feature>
<evidence type="ECO:0000256" key="3">
    <source>
        <dbReference type="ARBA" id="ARBA00022475"/>
    </source>
</evidence>
<keyword evidence="3" id="KW-1003">Cell membrane</keyword>
<evidence type="ECO:0000256" key="6">
    <source>
        <dbReference type="ARBA" id="ARBA00023136"/>
    </source>
</evidence>
<reference evidence="8 9" key="1">
    <citation type="submission" date="2020-02" db="EMBL/GenBank/DDBJ databases">
        <title>Nitrogenibacter mangrovi gen. nov., sp. nov. isolated from mangrove sediment, a denitrifying betaproteobacterium.</title>
        <authorList>
            <person name="Liao H."/>
            <person name="Tian Y."/>
        </authorList>
    </citation>
    <scope>NUCLEOTIDE SEQUENCE [LARGE SCALE GENOMIC DNA]</scope>
    <source>
        <strain evidence="8 9">M9-3-2</strain>
    </source>
</reference>
<dbReference type="EMBL" id="CP048836">
    <property type="protein sequence ID" value="QID18465.1"/>
    <property type="molecule type" value="Genomic_DNA"/>
</dbReference>
<accession>A0A6C1B6P3</accession>
<feature type="transmembrane region" description="Helical" evidence="7">
    <location>
        <begin position="165"/>
        <end position="187"/>
    </location>
</feature>
<protein>
    <submittedName>
        <fullName evidence="8">Putative sulfate exporter family transporter</fullName>
    </submittedName>
</protein>
<keyword evidence="9" id="KW-1185">Reference proteome</keyword>
<feature type="transmembrane region" description="Helical" evidence="7">
    <location>
        <begin position="225"/>
        <end position="245"/>
    </location>
</feature>
<dbReference type="NCBIfam" id="TIGR00698">
    <property type="entry name" value="YeiH family putative sulfate export transporter"/>
    <property type="match status" value="1"/>
</dbReference>